<evidence type="ECO:0000259" key="2">
    <source>
        <dbReference type="Pfam" id="PF20729"/>
    </source>
</evidence>
<dbReference type="Gene3D" id="2.40.70.10">
    <property type="entry name" value="Acid Proteases"/>
    <property type="match status" value="1"/>
</dbReference>
<sequence>MQIHPVAIKVNILAIICVILPFGIASYAAVSDAEISKPIFSENNDSVYLKFINNDNLSGDETAPKLFVSFPDGAEREVVVDTGSTGLVISSSAIPNANNLSARPGKITYNSSGRIMIGSWLNTTLTIGDGEKFVSTNIIPVLAVNEIQCLAKARNCKPELNPEHVSMMGIGFDRESSLQSESTPNTNPLLNTKSGSNNGYTLTRNGIYVGINKDTAKGFSFIKLQPSNENKHEWIAPPACIKITGWQGYQCGTVLIDTGVKSMFLTIPNYSVNGGQLPNGTTLNIKLAEGIEYEIITGGHKTNTSPKEIFLNTTRQQIFVNTGFNFLNRYDILYDYENGYFGYKDNISLP</sequence>
<dbReference type="GO" id="GO:0008233">
    <property type="term" value="F:peptidase activity"/>
    <property type="evidence" value="ECO:0007669"/>
    <property type="project" value="UniProtKB-KW"/>
</dbReference>
<keyword evidence="3" id="KW-0645">Protease</keyword>
<protein>
    <submittedName>
        <fullName evidence="3">Protease</fullName>
    </submittedName>
</protein>
<feature type="transmembrane region" description="Helical" evidence="1">
    <location>
        <begin position="12"/>
        <end position="30"/>
    </location>
</feature>
<evidence type="ECO:0000313" key="3">
    <source>
        <dbReference type="EMBL" id="AKN35412.1"/>
    </source>
</evidence>
<proteinExistence type="predicted"/>
<keyword evidence="1" id="KW-1133">Transmembrane helix</keyword>
<feature type="domain" description="PE cleavage protein A C-terminal" evidence="2">
    <location>
        <begin position="61"/>
        <end position="305"/>
    </location>
</feature>
<dbReference type="InterPro" id="IPR021109">
    <property type="entry name" value="Peptidase_aspartic_dom_sf"/>
</dbReference>
<dbReference type="Pfam" id="PF20729">
    <property type="entry name" value="PE-PGRS_C"/>
    <property type="match status" value="1"/>
</dbReference>
<dbReference type="GO" id="GO:0006508">
    <property type="term" value="P:proteolysis"/>
    <property type="evidence" value="ECO:0007669"/>
    <property type="project" value="UniProtKB-KW"/>
</dbReference>
<evidence type="ECO:0000256" key="1">
    <source>
        <dbReference type="SAM" id="Phobius"/>
    </source>
</evidence>
<dbReference type="EMBL" id="KR057494">
    <property type="protein sequence ID" value="AKN35412.1"/>
    <property type="molecule type" value="Genomic_DNA"/>
</dbReference>
<keyword evidence="3" id="KW-0378">Hydrolase</keyword>
<keyword evidence="1" id="KW-0812">Transmembrane</keyword>
<name>A0A0H3ZLQ0_ENTCL</name>
<accession>A0A0H3ZLQ0</accession>
<dbReference type="InterPro" id="IPR048054">
    <property type="entry name" value="PecA_C"/>
</dbReference>
<dbReference type="AlphaFoldDB" id="A0A0H3ZLQ0"/>
<reference evidence="3" key="1">
    <citation type="journal article" date="2017" name="Antimicrob. Agents Chemother.">
        <title>Enterobacter cloacae Complex Isolates Harboring blaNMC-A or blaIMI-Type Class A Carbapenemase Genes on Novel Chromosomal Integrative Elements and Plasmids.</title>
        <authorList>
            <person name="Boyd D.A."/>
            <person name="Mataseje L.F."/>
            <person name="Davidson R."/>
            <person name="Delport J.A."/>
            <person name="Fuller J."/>
            <person name="Hoang L."/>
            <person name="Lefebvre B."/>
            <person name="Levett P.N."/>
            <person name="Roscoe D.L."/>
            <person name="Willey B.M."/>
            <person name="Mulvey M.R."/>
        </authorList>
    </citation>
    <scope>NUCLEOTIDE SEQUENCE</scope>
    <source>
        <strain evidence="3">N11-1168</strain>
    </source>
</reference>
<keyword evidence="1" id="KW-0472">Membrane</keyword>
<dbReference type="SUPFAM" id="SSF50630">
    <property type="entry name" value="Acid proteases"/>
    <property type="match status" value="1"/>
</dbReference>
<organism evidence="3">
    <name type="scientific">Enterobacter cloacae</name>
    <dbReference type="NCBI Taxonomy" id="550"/>
    <lineage>
        <taxon>Bacteria</taxon>
        <taxon>Pseudomonadati</taxon>
        <taxon>Pseudomonadota</taxon>
        <taxon>Gammaproteobacteria</taxon>
        <taxon>Enterobacterales</taxon>
        <taxon>Enterobacteriaceae</taxon>
        <taxon>Enterobacter</taxon>
        <taxon>Enterobacter cloacae complex</taxon>
    </lineage>
</organism>